<evidence type="ECO:0000313" key="3">
    <source>
        <dbReference type="Proteomes" id="UP000514720"/>
    </source>
</evidence>
<accession>A0A7L7KT70</accession>
<keyword evidence="3" id="KW-1185">Reference proteome</keyword>
<dbReference type="EMBL" id="CP048914">
    <property type="protein sequence ID" value="QMS85805.1"/>
    <property type="molecule type" value="Genomic_DNA"/>
</dbReference>
<evidence type="ECO:0000313" key="2">
    <source>
        <dbReference type="EMBL" id="QMS85805.1"/>
    </source>
</evidence>
<keyword evidence="1" id="KW-0812">Transmembrane</keyword>
<sequence length="183" mass="20630">MNPFYLILGIFFGVSFAGIPFYSYNTKRHFVRLRTQFLLQGLFWIVLTGLLIYQIIQATQTLSIVLNGILLLFSLLLTVYAFVMVKNDTGAYTIPFAKDGNMEAFSTYAASLDVAKITLRTTNSKRYDVIEFTDVPQEVVTQIFDAIAINEDIVLPFRSPEATKRLAKSFTFAAVMITIAIIL</sequence>
<dbReference type="Proteomes" id="UP000514720">
    <property type="component" value="Chromosome"/>
</dbReference>
<feature type="transmembrane region" description="Helical" evidence="1">
    <location>
        <begin position="62"/>
        <end position="83"/>
    </location>
</feature>
<dbReference type="AlphaFoldDB" id="A0A7L7KT70"/>
<dbReference type="KEGG" id="xcl:G4Z02_08620"/>
<feature type="transmembrane region" description="Helical" evidence="1">
    <location>
        <begin position="37"/>
        <end position="56"/>
    </location>
</feature>
<feature type="transmembrane region" description="Helical" evidence="1">
    <location>
        <begin position="6"/>
        <end position="25"/>
    </location>
</feature>
<keyword evidence="1" id="KW-0472">Membrane</keyword>
<proteinExistence type="predicted"/>
<evidence type="ECO:0000256" key="1">
    <source>
        <dbReference type="SAM" id="Phobius"/>
    </source>
</evidence>
<dbReference type="RefSeq" id="WP_258877614.1">
    <property type="nucleotide sequence ID" value="NZ_CP048914.1"/>
</dbReference>
<name>A0A7L7KT70_9MOLU</name>
<organism evidence="2 3">
    <name type="scientific">Candidatus Xianfuyuplasma coldseepsis</name>
    <dbReference type="NCBI Taxonomy" id="2782163"/>
    <lineage>
        <taxon>Bacteria</taxon>
        <taxon>Bacillati</taxon>
        <taxon>Mycoplasmatota</taxon>
        <taxon>Mollicutes</taxon>
        <taxon>Candidatus Izemoplasmatales</taxon>
        <taxon>Candidatus Izemoplasmataceae</taxon>
        <taxon>Candidatus Xianfuyuplasma</taxon>
    </lineage>
</organism>
<reference evidence="2 3" key="1">
    <citation type="submission" date="2020-02" db="EMBL/GenBank/DDBJ databases">
        <authorList>
            <person name="Zheng R.K."/>
            <person name="Sun C.M."/>
        </authorList>
    </citation>
    <scope>NUCLEOTIDE SEQUENCE [LARGE SCALE GENOMIC DNA]</scope>
    <source>
        <strain evidence="3">zrk13</strain>
    </source>
</reference>
<gene>
    <name evidence="2" type="ORF">G4Z02_08620</name>
</gene>
<protein>
    <submittedName>
        <fullName evidence="2">Uncharacterized protein</fullName>
    </submittedName>
</protein>
<keyword evidence="1" id="KW-1133">Transmembrane helix</keyword>